<protein>
    <submittedName>
        <fullName evidence="3">Putative phage uncharacterized protein domain protein</fullName>
    </submittedName>
</protein>
<organism evidence="3 4">
    <name type="scientific">Mobiluncus curtisii ATCC 51333</name>
    <dbReference type="NCBI Taxonomy" id="887326"/>
    <lineage>
        <taxon>Bacteria</taxon>
        <taxon>Bacillati</taxon>
        <taxon>Actinomycetota</taxon>
        <taxon>Actinomycetes</taxon>
        <taxon>Actinomycetales</taxon>
        <taxon>Actinomycetaceae</taxon>
        <taxon>Mobiluncus</taxon>
    </lineage>
</organism>
<dbReference type="Pfam" id="PF17289">
    <property type="entry name" value="Terminase_6C"/>
    <property type="match status" value="1"/>
</dbReference>
<reference evidence="3 4" key="1">
    <citation type="submission" date="2010-12" db="EMBL/GenBank/DDBJ databases">
        <authorList>
            <person name="Muzny D."/>
            <person name="Qin X."/>
            <person name="Deng J."/>
            <person name="Jiang H."/>
            <person name="Liu Y."/>
            <person name="Qu J."/>
            <person name="Song X.-Z."/>
            <person name="Zhang L."/>
            <person name="Thornton R."/>
            <person name="Coyle M."/>
            <person name="Francisco L."/>
            <person name="Jackson L."/>
            <person name="Javaid M."/>
            <person name="Korchina V."/>
            <person name="Kovar C."/>
            <person name="Mata R."/>
            <person name="Mathew T."/>
            <person name="Ngo R."/>
            <person name="Nguyen L."/>
            <person name="Nguyen N."/>
            <person name="Okwuonu G."/>
            <person name="Ongeri F."/>
            <person name="Pham C."/>
            <person name="Simmons D."/>
            <person name="Wilczek-Boney K."/>
            <person name="Hale W."/>
            <person name="Jakkamsetti A."/>
            <person name="Pham P."/>
            <person name="Ruth R."/>
            <person name="San Lucas F."/>
            <person name="Warren J."/>
            <person name="Zhang J."/>
            <person name="Zhao Z."/>
            <person name="Zhou C."/>
            <person name="Zhu D."/>
            <person name="Lee S."/>
            <person name="Bess C."/>
            <person name="Blankenburg K."/>
            <person name="Forbes L."/>
            <person name="Fu Q."/>
            <person name="Gubbala S."/>
            <person name="Hirani K."/>
            <person name="Jayaseelan J.C."/>
            <person name="Lara F."/>
            <person name="Munidasa M."/>
            <person name="Palculict T."/>
            <person name="Patil S."/>
            <person name="Pu L.-L."/>
            <person name="Saada N."/>
            <person name="Tang L."/>
            <person name="Weissenberger G."/>
            <person name="Zhu Y."/>
            <person name="Hemphill L."/>
            <person name="Shang Y."/>
            <person name="Youmans B."/>
            <person name="Ayvaz T."/>
            <person name="Ross M."/>
            <person name="Santibanez J."/>
            <person name="Aqrawi P."/>
            <person name="Gross S."/>
            <person name="Joshi V."/>
            <person name="Fowler G."/>
            <person name="Nazareth L."/>
            <person name="Reid J."/>
            <person name="Worley K."/>
            <person name="Petrosino J."/>
            <person name="Highlander S."/>
            <person name="Gibbs R."/>
        </authorList>
    </citation>
    <scope>NUCLEOTIDE SEQUENCE [LARGE SCALE GENOMIC DNA]</scope>
    <source>
        <strain evidence="3 4">ATCC 51333</strain>
    </source>
</reference>
<dbReference type="AlphaFoldDB" id="E6M122"/>
<keyword evidence="1" id="KW-1188">Viral release from host cell</keyword>
<dbReference type="HOGENOM" id="CLU_034922_0_0_11"/>
<dbReference type="Pfam" id="PF03237">
    <property type="entry name" value="Terminase_6N"/>
    <property type="match status" value="1"/>
</dbReference>
<feature type="domain" description="Terminase large subunit gp17-like C-terminal" evidence="2">
    <location>
        <begin position="285"/>
        <end position="440"/>
    </location>
</feature>
<evidence type="ECO:0000259" key="2">
    <source>
        <dbReference type="Pfam" id="PF17289"/>
    </source>
</evidence>
<dbReference type="Proteomes" id="UP000005573">
    <property type="component" value="Unassembled WGS sequence"/>
</dbReference>
<evidence type="ECO:0000313" key="3">
    <source>
        <dbReference type="EMBL" id="EFU79652.1"/>
    </source>
</evidence>
<proteinExistence type="predicted"/>
<dbReference type="Gene3D" id="3.40.50.300">
    <property type="entry name" value="P-loop containing nucleotide triphosphate hydrolases"/>
    <property type="match status" value="1"/>
</dbReference>
<comment type="caution">
    <text evidence="3">The sequence shown here is derived from an EMBL/GenBank/DDBJ whole genome shotgun (WGS) entry which is preliminary data.</text>
</comment>
<evidence type="ECO:0000256" key="1">
    <source>
        <dbReference type="ARBA" id="ARBA00022612"/>
    </source>
</evidence>
<name>E6M122_9ACTO</name>
<dbReference type="InterPro" id="IPR035421">
    <property type="entry name" value="Terminase_6C"/>
</dbReference>
<sequence>MITTATLTRARLLLQAVKADNARWYCDKPGCDGLPHEGFPHHHARASQHPPTGAWTEWLLMTGRGWGKTRTAAELVRDWAKNPGTQIAVVAKKESLVRSICFEHKTSGLLHVIPKSDQARFNASGGSGRFFLQLKNGSTIYGFGAEVPDNLRGFAFDKAWFDEFAAWNKQTAQEVYDMMWYDLRESPSPQMVISTTPKPLKHVRDLVSKPGVVITRGHTKDNLPNLSAIALEKLERDYGKTRLGRQELAGELIESIEGALWDVTMFQDPVFRPDTMPPLEDIVVGVDPAVRSSEGADMTAFTVAARAEDAPGMFPDHLNHGYILEAIQGHYTPRDAMAKAGELARKYGASRVVLEANNGGEYLPTVLQMVAPGVPWKIVHAQQDKRGRAMPVATLYEQGRIHHYGGAEKFEDLESQMVTYTGAAGEKSPDLLDSMVWALTELFLSPVGHGDVIDQRIHAR</sequence>
<dbReference type="InterPro" id="IPR027417">
    <property type="entry name" value="P-loop_NTPase"/>
</dbReference>
<dbReference type="RefSeq" id="WP_004010130.1">
    <property type="nucleotide sequence ID" value="NZ_GL622340.1"/>
</dbReference>
<accession>E6M122</accession>
<dbReference type="Gene3D" id="3.30.420.240">
    <property type="match status" value="1"/>
</dbReference>
<gene>
    <name evidence="3" type="ORF">HMPREF0388_1755</name>
</gene>
<evidence type="ECO:0000313" key="4">
    <source>
        <dbReference type="Proteomes" id="UP000005573"/>
    </source>
</evidence>
<dbReference type="EMBL" id="AEPY01000011">
    <property type="protein sequence ID" value="EFU79652.1"/>
    <property type="molecule type" value="Genomic_DNA"/>
</dbReference>